<evidence type="ECO:0000256" key="1">
    <source>
        <dbReference type="ARBA" id="ARBA00022741"/>
    </source>
</evidence>
<accession>A0AAV5EC45</accession>
<keyword evidence="5" id="KW-1185">Reference proteome</keyword>
<dbReference type="EMBL" id="BQKI01000075">
    <property type="protein sequence ID" value="GJN20679.1"/>
    <property type="molecule type" value="Genomic_DNA"/>
</dbReference>
<dbReference type="SMART" id="SM00220">
    <property type="entry name" value="S_TKc"/>
    <property type="match status" value="1"/>
</dbReference>
<dbReference type="InterPro" id="IPR008271">
    <property type="entry name" value="Ser/Thr_kinase_AS"/>
</dbReference>
<dbReference type="AlphaFoldDB" id="A0AAV5EC45"/>
<feature type="domain" description="Protein kinase" evidence="3">
    <location>
        <begin position="1"/>
        <end position="191"/>
    </location>
</feature>
<evidence type="ECO:0000313" key="4">
    <source>
        <dbReference type="EMBL" id="GJN20679.1"/>
    </source>
</evidence>
<keyword evidence="1" id="KW-0547">Nucleotide-binding</keyword>
<dbReference type="InterPro" id="IPR011009">
    <property type="entry name" value="Kinase-like_dom_sf"/>
</dbReference>
<dbReference type="PROSITE" id="PS00108">
    <property type="entry name" value="PROTEIN_KINASE_ST"/>
    <property type="match status" value="1"/>
</dbReference>
<dbReference type="Gene3D" id="1.10.510.10">
    <property type="entry name" value="Transferase(Phosphotransferase) domain 1"/>
    <property type="match status" value="1"/>
</dbReference>
<evidence type="ECO:0000256" key="2">
    <source>
        <dbReference type="ARBA" id="ARBA00022840"/>
    </source>
</evidence>
<dbReference type="InterPro" id="IPR050117">
    <property type="entry name" value="MAPK"/>
</dbReference>
<gene>
    <name evidence="4" type="primary">gb08082</name>
    <name evidence="4" type="ORF">PR202_gb08082</name>
</gene>
<evidence type="ECO:0000313" key="5">
    <source>
        <dbReference type="Proteomes" id="UP001054889"/>
    </source>
</evidence>
<proteinExistence type="predicted"/>
<keyword evidence="2" id="KW-0067">ATP-binding</keyword>
<reference evidence="4" key="2">
    <citation type="submission" date="2021-12" db="EMBL/GenBank/DDBJ databases">
        <title>Resequencing data analysis of finger millet.</title>
        <authorList>
            <person name="Hatakeyama M."/>
            <person name="Aluri S."/>
            <person name="Balachadran M.T."/>
            <person name="Sivarajan S.R."/>
            <person name="Poveda L."/>
            <person name="Shimizu-Inatsugi R."/>
            <person name="Schlapbach R."/>
            <person name="Sreeman S.M."/>
            <person name="Shimizu K.K."/>
        </authorList>
    </citation>
    <scope>NUCLEOTIDE SEQUENCE</scope>
</reference>
<sequence>MMRQLLDGAAAMHRHGIVHRDIKPGNILVVADADNGVKIGDLGLAKSMHEKAAPFFMAGTWGYLAPEMLLWTEDHDAAVAWSLGCVMAELVTGKVLPFEGKDEMDQLYRIFDVVGVPGKRAWRGMKPHEDLDDDVQQWRARQRRLGHRNRLREMVPEEVLSRDGFEVLKGLLTTDPKKRLTAADALRCPWFANNSNDVVVDTPAVADTAAYDSAVNKSWSLSLVWQIAMSFAGRALELVSPKGLLK</sequence>
<comment type="caution">
    <text evidence="4">The sequence shown here is derived from an EMBL/GenBank/DDBJ whole genome shotgun (WGS) entry which is preliminary data.</text>
</comment>
<organism evidence="4 5">
    <name type="scientific">Eleusine coracana subsp. coracana</name>
    <dbReference type="NCBI Taxonomy" id="191504"/>
    <lineage>
        <taxon>Eukaryota</taxon>
        <taxon>Viridiplantae</taxon>
        <taxon>Streptophyta</taxon>
        <taxon>Embryophyta</taxon>
        <taxon>Tracheophyta</taxon>
        <taxon>Spermatophyta</taxon>
        <taxon>Magnoliopsida</taxon>
        <taxon>Liliopsida</taxon>
        <taxon>Poales</taxon>
        <taxon>Poaceae</taxon>
        <taxon>PACMAD clade</taxon>
        <taxon>Chloridoideae</taxon>
        <taxon>Cynodonteae</taxon>
        <taxon>Eleusininae</taxon>
        <taxon>Eleusine</taxon>
    </lineage>
</organism>
<reference evidence="4" key="1">
    <citation type="journal article" date="2018" name="DNA Res.">
        <title>Multiple hybrid de novo genome assembly of finger millet, an orphan allotetraploid crop.</title>
        <authorList>
            <person name="Hatakeyama M."/>
            <person name="Aluri S."/>
            <person name="Balachadran M.T."/>
            <person name="Sivarajan S.R."/>
            <person name="Patrignani A."/>
            <person name="Gruter S."/>
            <person name="Poveda L."/>
            <person name="Shimizu-Inatsugi R."/>
            <person name="Baeten J."/>
            <person name="Francoijs K.J."/>
            <person name="Nataraja K.N."/>
            <person name="Reddy Y.A.N."/>
            <person name="Phadnis S."/>
            <person name="Ravikumar R.L."/>
            <person name="Schlapbach R."/>
            <person name="Sreeman S.M."/>
            <person name="Shimizu K.K."/>
        </authorList>
    </citation>
    <scope>NUCLEOTIDE SEQUENCE</scope>
</reference>
<dbReference type="PROSITE" id="PS50011">
    <property type="entry name" value="PROTEIN_KINASE_DOM"/>
    <property type="match status" value="1"/>
</dbReference>
<dbReference type="InterPro" id="IPR000719">
    <property type="entry name" value="Prot_kinase_dom"/>
</dbReference>
<protein>
    <recommendedName>
        <fullName evidence="3">Protein kinase domain-containing protein</fullName>
    </recommendedName>
</protein>
<dbReference type="GO" id="GO:0004672">
    <property type="term" value="F:protein kinase activity"/>
    <property type="evidence" value="ECO:0007669"/>
    <property type="project" value="InterPro"/>
</dbReference>
<name>A0AAV5EC45_ELECO</name>
<evidence type="ECO:0000259" key="3">
    <source>
        <dbReference type="PROSITE" id="PS50011"/>
    </source>
</evidence>
<dbReference type="SUPFAM" id="SSF56112">
    <property type="entry name" value="Protein kinase-like (PK-like)"/>
    <property type="match status" value="1"/>
</dbReference>
<dbReference type="Proteomes" id="UP001054889">
    <property type="component" value="Unassembled WGS sequence"/>
</dbReference>
<dbReference type="GO" id="GO:0005524">
    <property type="term" value="F:ATP binding"/>
    <property type="evidence" value="ECO:0007669"/>
    <property type="project" value="UniProtKB-KW"/>
</dbReference>
<dbReference type="PANTHER" id="PTHR24055">
    <property type="entry name" value="MITOGEN-ACTIVATED PROTEIN KINASE"/>
    <property type="match status" value="1"/>
</dbReference>
<dbReference type="Pfam" id="PF00069">
    <property type="entry name" value="Pkinase"/>
    <property type="match status" value="1"/>
</dbReference>